<dbReference type="Proteomes" id="UP001375240">
    <property type="component" value="Unassembled WGS sequence"/>
</dbReference>
<evidence type="ECO:0000313" key="1">
    <source>
        <dbReference type="EMBL" id="KAK6359434.1"/>
    </source>
</evidence>
<accession>A0AAV9VE23</accession>
<keyword evidence="1" id="KW-0808">Transferase</keyword>
<dbReference type="CDD" id="cd02024">
    <property type="entry name" value="NRK1"/>
    <property type="match status" value="1"/>
</dbReference>
<gene>
    <name evidence="1" type="primary">NRK1</name>
    <name evidence="1" type="ORF">TWF696_000594</name>
</gene>
<reference evidence="1 2" key="1">
    <citation type="submission" date="2019-10" db="EMBL/GenBank/DDBJ databases">
        <authorList>
            <person name="Palmer J.M."/>
        </authorList>
    </citation>
    <scope>NUCLEOTIDE SEQUENCE [LARGE SCALE GENOMIC DNA]</scope>
    <source>
        <strain evidence="1 2">TWF696</strain>
    </source>
</reference>
<dbReference type="InterPro" id="IPR027417">
    <property type="entry name" value="P-loop_NTPase"/>
</dbReference>
<sequence>MATPPSSNSAICIAISGPSSSGKTSLSRLLRAAFTSRSTTSPTAPPVTCTILHGDDFYLPDSQLPLVPLGGPDGEKVQDWDCPEALDFSRFLSSVRHAKSQGGRLPDDHVSYEQTHAVGVEESIARFLAADTGAGTDKIVELEKRVLAWLGGVEAARGCVVDTVVIVDGFLLFGAGVPEALQAEFDVKLMIRTPYEKAKKRREDREGYTTMEGFWHDPPGYFELLVWPAYVKQHSYLFQGGDMESGILTSAALDRGIRTPRAADQTLLETLEWAVSALEDTKL</sequence>
<keyword evidence="1" id="KW-0418">Kinase</keyword>
<comment type="caution">
    <text evidence="1">The sequence shown here is derived from an EMBL/GenBank/DDBJ whole genome shotgun (WGS) entry which is preliminary data.</text>
</comment>
<name>A0AAV9VE23_9PEZI</name>
<dbReference type="GO" id="GO:0016301">
    <property type="term" value="F:kinase activity"/>
    <property type="evidence" value="ECO:0007669"/>
    <property type="project" value="UniProtKB-KW"/>
</dbReference>
<dbReference type="EMBL" id="JAVHNQ010000001">
    <property type="protein sequence ID" value="KAK6359434.1"/>
    <property type="molecule type" value="Genomic_DNA"/>
</dbReference>
<dbReference type="AlphaFoldDB" id="A0AAV9VE23"/>
<dbReference type="SUPFAM" id="SSF52540">
    <property type="entry name" value="P-loop containing nucleoside triphosphate hydrolases"/>
    <property type="match status" value="1"/>
</dbReference>
<evidence type="ECO:0000313" key="2">
    <source>
        <dbReference type="Proteomes" id="UP001375240"/>
    </source>
</evidence>
<dbReference type="PANTHER" id="PTHR10285">
    <property type="entry name" value="URIDINE KINASE"/>
    <property type="match status" value="1"/>
</dbReference>
<proteinExistence type="predicted"/>
<organism evidence="1 2">
    <name type="scientific">Orbilia brochopaga</name>
    <dbReference type="NCBI Taxonomy" id="3140254"/>
    <lineage>
        <taxon>Eukaryota</taxon>
        <taxon>Fungi</taxon>
        <taxon>Dikarya</taxon>
        <taxon>Ascomycota</taxon>
        <taxon>Pezizomycotina</taxon>
        <taxon>Orbiliomycetes</taxon>
        <taxon>Orbiliales</taxon>
        <taxon>Orbiliaceae</taxon>
        <taxon>Orbilia</taxon>
    </lineage>
</organism>
<protein>
    <submittedName>
        <fullName evidence="1">Ribosylnicotinamide kinase</fullName>
    </submittedName>
</protein>
<keyword evidence="2" id="KW-1185">Reference proteome</keyword>
<dbReference type="Gene3D" id="3.40.50.300">
    <property type="entry name" value="P-loop containing nucleotide triphosphate hydrolases"/>
    <property type="match status" value="1"/>
</dbReference>